<evidence type="ECO:0000313" key="7">
    <source>
        <dbReference type="Proteomes" id="UP001501920"/>
    </source>
</evidence>
<dbReference type="InterPro" id="IPR037055">
    <property type="entry name" value="MHC_I-like_Ag-recog_sf"/>
</dbReference>
<dbReference type="Proteomes" id="UP001501920">
    <property type="component" value="Chromosome 20"/>
</dbReference>
<keyword evidence="4" id="KW-0732">Signal</keyword>
<keyword evidence="3" id="KW-0812">Transmembrane</keyword>
<dbReference type="InterPro" id="IPR011162">
    <property type="entry name" value="MHC_I/II-like_Ag-recog"/>
</dbReference>
<dbReference type="CDD" id="cd07698">
    <property type="entry name" value="IgC1_MHC_I_alpha3"/>
    <property type="match status" value="1"/>
</dbReference>
<feature type="transmembrane region" description="Helical" evidence="3">
    <location>
        <begin position="296"/>
        <end position="321"/>
    </location>
</feature>
<keyword evidence="3" id="KW-1133">Transmembrane helix</keyword>
<reference evidence="6" key="3">
    <citation type="submission" date="2025-09" db="UniProtKB">
        <authorList>
            <consortium name="Ensembl"/>
        </authorList>
    </citation>
    <scope>IDENTIFICATION</scope>
</reference>
<dbReference type="FunFam" id="3.30.500.10:FF:000001">
    <property type="entry name" value="H-2 class I histocompatibility antigen, alpha chain"/>
    <property type="match status" value="1"/>
</dbReference>
<reference evidence="6" key="2">
    <citation type="submission" date="2025-08" db="UniProtKB">
        <authorList>
            <consortium name="Ensembl"/>
        </authorList>
    </citation>
    <scope>IDENTIFICATION</scope>
</reference>
<reference evidence="6 7" key="1">
    <citation type="submission" date="2020-10" db="EMBL/GenBank/DDBJ databases">
        <title>Pygocentrus nattereri (red-bellied piranha) genome, fPygNat1, primary haplotype.</title>
        <authorList>
            <person name="Myers G."/>
            <person name="Meyer A."/>
            <person name="Karagic N."/>
            <person name="Pippel M."/>
            <person name="Winkler S."/>
            <person name="Tracey A."/>
            <person name="Wood J."/>
            <person name="Formenti G."/>
            <person name="Howe K."/>
            <person name="Fedrigo O."/>
            <person name="Jarvis E.D."/>
        </authorList>
    </citation>
    <scope>NUCLEOTIDE SEQUENCE [LARGE SCALE GENOMIC DNA]</scope>
</reference>
<evidence type="ECO:0000256" key="1">
    <source>
        <dbReference type="ARBA" id="ARBA00023180"/>
    </source>
</evidence>
<dbReference type="PROSITE" id="PS50835">
    <property type="entry name" value="IG_LIKE"/>
    <property type="match status" value="1"/>
</dbReference>
<proteinExistence type="inferred from homology"/>
<evidence type="ECO:0000256" key="4">
    <source>
        <dbReference type="SAM" id="SignalP"/>
    </source>
</evidence>
<evidence type="ECO:0000256" key="2">
    <source>
        <dbReference type="RuleBase" id="RU004439"/>
    </source>
</evidence>
<organism evidence="6 7">
    <name type="scientific">Pygocentrus nattereri</name>
    <name type="common">Red-bellied piranha</name>
    <dbReference type="NCBI Taxonomy" id="42514"/>
    <lineage>
        <taxon>Eukaryota</taxon>
        <taxon>Metazoa</taxon>
        <taxon>Chordata</taxon>
        <taxon>Craniata</taxon>
        <taxon>Vertebrata</taxon>
        <taxon>Euteleostomi</taxon>
        <taxon>Actinopterygii</taxon>
        <taxon>Neopterygii</taxon>
        <taxon>Teleostei</taxon>
        <taxon>Ostariophysi</taxon>
        <taxon>Characiformes</taxon>
        <taxon>Characoidei</taxon>
        <taxon>Pygocentrus</taxon>
    </lineage>
</organism>
<dbReference type="Pfam" id="PF00129">
    <property type="entry name" value="MHC_I"/>
    <property type="match status" value="1"/>
</dbReference>
<dbReference type="Pfam" id="PF07654">
    <property type="entry name" value="C1-set"/>
    <property type="match status" value="1"/>
</dbReference>
<dbReference type="GO" id="GO:0005615">
    <property type="term" value="C:extracellular space"/>
    <property type="evidence" value="ECO:0007669"/>
    <property type="project" value="TreeGrafter"/>
</dbReference>
<dbReference type="Gene3D" id="2.60.40.10">
    <property type="entry name" value="Immunoglobulins"/>
    <property type="match status" value="1"/>
</dbReference>
<dbReference type="SUPFAM" id="SSF48726">
    <property type="entry name" value="Immunoglobulin"/>
    <property type="match status" value="1"/>
</dbReference>
<dbReference type="Ensembl" id="ENSPNAT00000077049.1">
    <property type="protein sequence ID" value="ENSPNAP00000066164.1"/>
    <property type="gene ID" value="ENSPNAG00000016758.2"/>
</dbReference>
<dbReference type="InterPro" id="IPR001039">
    <property type="entry name" value="MHC_I_a_a1/a2"/>
</dbReference>
<dbReference type="GeneTree" id="ENSGT01120000271828"/>
<dbReference type="GeneID" id="108440714"/>
<dbReference type="GO" id="GO:0006955">
    <property type="term" value="P:immune response"/>
    <property type="evidence" value="ECO:0007669"/>
    <property type="project" value="TreeGrafter"/>
</dbReference>
<name>A0AAR2KUK3_PYGNA</name>
<dbReference type="InterPro" id="IPR007110">
    <property type="entry name" value="Ig-like_dom"/>
</dbReference>
<feature type="domain" description="Ig-like" evidence="5">
    <location>
        <begin position="199"/>
        <end position="284"/>
    </location>
</feature>
<dbReference type="SUPFAM" id="SSF54452">
    <property type="entry name" value="MHC antigen-recognition domain"/>
    <property type="match status" value="1"/>
</dbReference>
<dbReference type="InterPro" id="IPR013783">
    <property type="entry name" value="Ig-like_fold"/>
</dbReference>
<dbReference type="PANTHER" id="PTHR16675">
    <property type="entry name" value="MHC CLASS I-RELATED"/>
    <property type="match status" value="1"/>
</dbReference>
<evidence type="ECO:0000256" key="3">
    <source>
        <dbReference type="SAM" id="Phobius"/>
    </source>
</evidence>
<dbReference type="InterPro" id="IPR011161">
    <property type="entry name" value="MHC_I-like_Ag-recog"/>
</dbReference>
<keyword evidence="7" id="KW-1185">Reference proteome</keyword>
<dbReference type="PRINTS" id="PR01638">
    <property type="entry name" value="MHCCLASSI"/>
</dbReference>
<evidence type="ECO:0000259" key="5">
    <source>
        <dbReference type="PROSITE" id="PS50835"/>
    </source>
</evidence>
<dbReference type="Gene3D" id="3.30.500.10">
    <property type="entry name" value="MHC class I-like antigen recognition-like"/>
    <property type="match status" value="1"/>
</dbReference>
<feature type="signal peptide" evidence="4">
    <location>
        <begin position="1"/>
        <end position="20"/>
    </location>
</feature>
<dbReference type="InterPro" id="IPR036179">
    <property type="entry name" value="Ig-like_dom_sf"/>
</dbReference>
<feature type="chain" id="PRO_5043916350" description="Ig-like domain-containing protein" evidence="4">
    <location>
        <begin position="21"/>
        <end position="339"/>
    </location>
</feature>
<dbReference type="PANTHER" id="PTHR16675:SF237">
    <property type="entry name" value="MHC CLASS I ANTIGEN TRANSCRIPT VARIANT 1-RELATED"/>
    <property type="match status" value="1"/>
</dbReference>
<sequence>MGHIMKSLLLLIFTRHLASAANHSLQFLLTGITPRINFPDFTAVTQLDGLQIGYYDSNSNEIRKVAWINTVNEDPWNLIMEDARRYQEAFNLSIATVTRRFNHTEGNHTWQWTIGCGLHDDGTKRGYSRYGYDGEDFLSLDLNALTWTAANAKAVTTKREWEKTDKAKGHKKFLENDCMQWLKEFVELGKATLERKVPPEVSLFQKVSSSSVVCHATGFFPKVVNISWQKNGEDLHEDVKLRETLPNQDGTFQKRSVLTVSPEELKRHDYTCIIQHSSLEKEVVLLVSERRVSGGILTGIIVGAVVTALLVIIICVGVFVWMKKKSSDYQPPANFKNSH</sequence>
<comment type="similarity">
    <text evidence="2">Belongs to the MHC class I family.</text>
</comment>
<dbReference type="GO" id="GO:0009897">
    <property type="term" value="C:external side of plasma membrane"/>
    <property type="evidence" value="ECO:0007669"/>
    <property type="project" value="TreeGrafter"/>
</dbReference>
<dbReference type="SMART" id="SM00407">
    <property type="entry name" value="IGc1"/>
    <property type="match status" value="1"/>
</dbReference>
<dbReference type="InterPro" id="IPR003597">
    <property type="entry name" value="Ig_C1-set"/>
</dbReference>
<dbReference type="AlphaFoldDB" id="A0AAR2KUK3"/>
<keyword evidence="1" id="KW-0325">Glycoprotein</keyword>
<keyword evidence="3" id="KW-0472">Membrane</keyword>
<protein>
    <recommendedName>
        <fullName evidence="5">Ig-like domain-containing protein</fullName>
    </recommendedName>
</protein>
<evidence type="ECO:0000313" key="6">
    <source>
        <dbReference type="Ensembl" id="ENSPNAP00000066164.1"/>
    </source>
</evidence>
<dbReference type="RefSeq" id="XP_017575226.2">
    <property type="nucleotide sequence ID" value="XM_017719737.2"/>
</dbReference>
<accession>A0AAR2KUK3</accession>
<dbReference type="InterPro" id="IPR050208">
    <property type="entry name" value="MHC_class-I_related"/>
</dbReference>